<keyword evidence="3" id="KW-0479">Metal-binding</keyword>
<keyword evidence="6" id="KW-0411">Iron-sulfur</keyword>
<dbReference type="GO" id="GO:0016625">
    <property type="term" value="F:oxidoreductase activity, acting on the aldehyde or oxo group of donors, iron-sulfur protein as acceptor"/>
    <property type="evidence" value="ECO:0007669"/>
    <property type="project" value="InterPro"/>
</dbReference>
<name>A0A4Q0I6P6_9FIRM</name>
<evidence type="ECO:0000256" key="5">
    <source>
        <dbReference type="ARBA" id="ARBA00023004"/>
    </source>
</evidence>
<accession>A0A4Q0I6P6</accession>
<dbReference type="InterPro" id="IPR017900">
    <property type="entry name" value="4Fe4S_Fe_S_CS"/>
</dbReference>
<evidence type="ECO:0000256" key="4">
    <source>
        <dbReference type="ARBA" id="ARBA00022737"/>
    </source>
</evidence>
<dbReference type="GO" id="GO:0051539">
    <property type="term" value="F:4 iron, 4 sulfur cluster binding"/>
    <property type="evidence" value="ECO:0007669"/>
    <property type="project" value="UniProtKB-KW"/>
</dbReference>
<dbReference type="PANTHER" id="PTHR43724">
    <property type="entry name" value="PYRUVATE SYNTHASE SUBUNIT PORD"/>
    <property type="match status" value="1"/>
</dbReference>
<evidence type="ECO:0000256" key="6">
    <source>
        <dbReference type="ARBA" id="ARBA00023014"/>
    </source>
</evidence>
<dbReference type="PANTHER" id="PTHR43724:SF1">
    <property type="entry name" value="PYRUVATE SYNTHASE SUBUNIT PORD"/>
    <property type="match status" value="1"/>
</dbReference>
<dbReference type="EMBL" id="RLII01000015">
    <property type="protein sequence ID" value="RXE58642.1"/>
    <property type="molecule type" value="Genomic_DNA"/>
</dbReference>
<dbReference type="InterPro" id="IPR017896">
    <property type="entry name" value="4Fe4S_Fe-S-bd"/>
</dbReference>
<reference evidence="9" key="1">
    <citation type="submission" date="2018-11" db="EMBL/GenBank/DDBJ databases">
        <title>Genome sequencing of a novel mesophilic and cellulolytic organism within the genus Hungateiclostridium.</title>
        <authorList>
            <person name="Rettenmaier R."/>
            <person name="Liebl W."/>
            <person name="Zverlov V."/>
        </authorList>
    </citation>
    <scope>NUCLEOTIDE SEQUENCE [LARGE SCALE GENOMIC DNA]</scope>
    <source>
        <strain evidence="9">N2K1</strain>
    </source>
</reference>
<dbReference type="InterPro" id="IPR011898">
    <property type="entry name" value="PorD_KorD"/>
</dbReference>
<evidence type="ECO:0000313" key="9">
    <source>
        <dbReference type="Proteomes" id="UP000289166"/>
    </source>
</evidence>
<comment type="cofactor">
    <cofactor evidence="1">
        <name>[4Fe-4S] cluster</name>
        <dbReference type="ChEBI" id="CHEBI:49883"/>
    </cofactor>
</comment>
<feature type="domain" description="4Fe-4S ferredoxin-type" evidence="7">
    <location>
        <begin position="68"/>
        <end position="97"/>
    </location>
</feature>
<evidence type="ECO:0000256" key="3">
    <source>
        <dbReference type="ARBA" id="ARBA00022723"/>
    </source>
</evidence>
<feature type="domain" description="4Fe-4S ferredoxin-type" evidence="7">
    <location>
        <begin position="39"/>
        <end position="67"/>
    </location>
</feature>
<proteinExistence type="predicted"/>
<evidence type="ECO:0000256" key="1">
    <source>
        <dbReference type="ARBA" id="ARBA00001966"/>
    </source>
</evidence>
<dbReference type="Proteomes" id="UP000289166">
    <property type="component" value="Unassembled WGS sequence"/>
</dbReference>
<dbReference type="SUPFAM" id="SSF54862">
    <property type="entry name" value="4Fe-4S ferredoxins"/>
    <property type="match status" value="1"/>
</dbReference>
<keyword evidence="8" id="KW-0670">Pyruvate</keyword>
<keyword evidence="2" id="KW-0004">4Fe-4S</keyword>
<dbReference type="OrthoDB" id="9794954at2"/>
<gene>
    <name evidence="8" type="ORF">EFD62_11495</name>
</gene>
<dbReference type="PROSITE" id="PS00198">
    <property type="entry name" value="4FE4S_FER_1"/>
    <property type="match status" value="1"/>
</dbReference>
<dbReference type="AlphaFoldDB" id="A0A4Q0I6P6"/>
<keyword evidence="4" id="KW-0677">Repeat</keyword>
<organism evidence="8 9">
    <name type="scientific">Acetivibrio mesophilus</name>
    <dbReference type="NCBI Taxonomy" id="2487273"/>
    <lineage>
        <taxon>Bacteria</taxon>
        <taxon>Bacillati</taxon>
        <taxon>Bacillota</taxon>
        <taxon>Clostridia</taxon>
        <taxon>Eubacteriales</taxon>
        <taxon>Oscillospiraceae</taxon>
        <taxon>Acetivibrio</taxon>
    </lineage>
</organism>
<dbReference type="PROSITE" id="PS51379">
    <property type="entry name" value="4FE4S_FER_2"/>
    <property type="match status" value="2"/>
</dbReference>
<keyword evidence="9" id="KW-1185">Reference proteome</keyword>
<evidence type="ECO:0000259" key="7">
    <source>
        <dbReference type="PROSITE" id="PS51379"/>
    </source>
</evidence>
<evidence type="ECO:0000313" key="8">
    <source>
        <dbReference type="EMBL" id="RXE58642.1"/>
    </source>
</evidence>
<dbReference type="Gene3D" id="3.30.70.20">
    <property type="match status" value="1"/>
</dbReference>
<dbReference type="GO" id="GO:0046872">
    <property type="term" value="F:metal ion binding"/>
    <property type="evidence" value="ECO:0007669"/>
    <property type="project" value="UniProtKB-KW"/>
</dbReference>
<dbReference type="RefSeq" id="WP_083225268.1">
    <property type="nucleotide sequence ID" value="NZ_RLII01000015.1"/>
</dbReference>
<evidence type="ECO:0000256" key="2">
    <source>
        <dbReference type="ARBA" id="ARBA00022485"/>
    </source>
</evidence>
<comment type="caution">
    <text evidence="8">The sequence shown here is derived from an EMBL/GenBank/DDBJ whole genome shotgun (WGS) entry which is preliminary data.</text>
</comment>
<keyword evidence="5" id="KW-0408">Iron</keyword>
<protein>
    <submittedName>
        <fullName evidence="8">Pyruvate ferredoxin oxidoreductase</fullName>
    </submittedName>
</protein>
<dbReference type="Pfam" id="PF14697">
    <property type="entry name" value="Fer4_21"/>
    <property type="match status" value="1"/>
</dbReference>
<dbReference type="NCBIfam" id="TIGR02179">
    <property type="entry name" value="PorD_KorD"/>
    <property type="match status" value="1"/>
</dbReference>
<sequence>MNRPKLREYAKPKHIKDYPVGPCYTAGHLVTENASWRTEKPIVESNKCIGCFYCYLCCPEGVIYKKDKLVDIDYAFCKGCGICARVCPKKAIKMIREGEDHEK</sequence>